<sequence length="549" mass="64259">MLQYLAKKLISQRKQNEDKDIKSANYKKCKPITQKLVDFHILLKSIVSKQPRNNKFEQTFQVQIFDSESTDTKFNDELETLYSIANKSLNSYLDDSLCSIDIEQQQNPIDLKQANSPLEHLTDIPLKQSFEDHHERLNIEQFGDVMNNASKINNDSKCELLDNGQEFCSNISAINHKSQDECGTKTGDKPQSELEDEKEANNLLVDLNRQLYNSEKKTIELLNNKSSTEKHNDPRSTVFDRLDSPLSDFTDYYYHYNFYEQITKVEQKQGTEHHQQQRQQKMKKDDLEVKIVQNSILSRSDELKQKAYYKSQGDLLLVRKNIHLQHGLVKKTDQSSASKVFNRKLKNNLRQNHQQIIFQEFNSTIIWISPIKKRSIILLRNKFLPSSFNYSRIDANSRFKQSNNQFLKIQSQLNKTPVDTVEYKIQLKTHEQHAVLAIDFNAFNNAGCNPFEGYYRSLSHSDYSRSPSHWSDVYFDFNVGKENKLHMKIRNDIPLKYCATVIAYQLGNPMAEKKIHFYWPNDTTELNINQSLNEMNLENNVEIITKFQP</sequence>
<evidence type="ECO:0000313" key="2">
    <source>
        <dbReference type="WBParaSite" id="TREG1_117360.1"/>
    </source>
</evidence>
<reference evidence="1" key="1">
    <citation type="submission" date="2022-06" db="EMBL/GenBank/DDBJ databases">
        <authorList>
            <person name="Berger JAMES D."/>
            <person name="Berger JAMES D."/>
        </authorList>
    </citation>
    <scope>NUCLEOTIDE SEQUENCE [LARGE SCALE GENOMIC DNA]</scope>
</reference>
<dbReference type="WBParaSite" id="TREG1_117360.1">
    <property type="protein sequence ID" value="TREG1_117360.1"/>
    <property type="gene ID" value="TREG1_117360"/>
</dbReference>
<proteinExistence type="predicted"/>
<dbReference type="AlphaFoldDB" id="A0A183VNI4"/>
<evidence type="ECO:0000313" key="1">
    <source>
        <dbReference type="Proteomes" id="UP000050795"/>
    </source>
</evidence>
<dbReference type="OrthoDB" id="6271234at2759"/>
<protein>
    <submittedName>
        <fullName evidence="2">Endo/exonuclease/phosphatase domain-containing protein</fullName>
    </submittedName>
</protein>
<keyword evidence="1" id="KW-1185">Reference proteome</keyword>
<name>A0A183VNI4_TRIRE</name>
<organism evidence="1 2">
    <name type="scientific">Trichobilharzia regenti</name>
    <name type="common">Nasal bird schistosome</name>
    <dbReference type="NCBI Taxonomy" id="157069"/>
    <lineage>
        <taxon>Eukaryota</taxon>
        <taxon>Metazoa</taxon>
        <taxon>Spiralia</taxon>
        <taxon>Lophotrochozoa</taxon>
        <taxon>Platyhelminthes</taxon>
        <taxon>Trematoda</taxon>
        <taxon>Digenea</taxon>
        <taxon>Strigeidida</taxon>
        <taxon>Schistosomatoidea</taxon>
        <taxon>Schistosomatidae</taxon>
        <taxon>Trichobilharzia</taxon>
    </lineage>
</organism>
<dbReference type="Proteomes" id="UP000050795">
    <property type="component" value="Unassembled WGS sequence"/>
</dbReference>
<reference evidence="2" key="2">
    <citation type="submission" date="2023-11" db="UniProtKB">
        <authorList>
            <consortium name="WormBaseParasite"/>
        </authorList>
    </citation>
    <scope>IDENTIFICATION</scope>
</reference>
<accession>A0A183VNI4</accession>